<dbReference type="Pfam" id="PF00271">
    <property type="entry name" value="Helicase_C"/>
    <property type="match status" value="1"/>
</dbReference>
<dbReference type="GO" id="GO:0005524">
    <property type="term" value="F:ATP binding"/>
    <property type="evidence" value="ECO:0007669"/>
    <property type="project" value="InterPro"/>
</dbReference>
<dbReference type="OMA" id="HEDRNQM"/>
<keyword evidence="7" id="KW-1185">Reference proteome</keyword>
<dbReference type="GO" id="GO:0009507">
    <property type="term" value="C:chloroplast"/>
    <property type="evidence" value="ECO:0007669"/>
    <property type="project" value="UniProtKB-SubCell"/>
</dbReference>
<comment type="subcellular location">
    <subcellularLocation>
        <location evidence="1">Plastid</location>
        <location evidence="1">Chloroplast</location>
    </subcellularLocation>
</comment>
<reference evidence="5 7" key="1">
    <citation type="journal article" date="2012" name="Nature">
        <title>Algal genomes reveal evolutionary mosaicism and the fate of nucleomorphs.</title>
        <authorList>
            <consortium name="DOE Joint Genome Institute"/>
            <person name="Curtis B.A."/>
            <person name="Tanifuji G."/>
            <person name="Burki F."/>
            <person name="Gruber A."/>
            <person name="Irimia M."/>
            <person name="Maruyama S."/>
            <person name="Arias M.C."/>
            <person name="Ball S.G."/>
            <person name="Gile G.H."/>
            <person name="Hirakawa Y."/>
            <person name="Hopkins J.F."/>
            <person name="Kuo A."/>
            <person name="Rensing S.A."/>
            <person name="Schmutz J."/>
            <person name="Symeonidi A."/>
            <person name="Elias M."/>
            <person name="Eveleigh R.J."/>
            <person name="Herman E.K."/>
            <person name="Klute M.J."/>
            <person name="Nakayama T."/>
            <person name="Obornik M."/>
            <person name="Reyes-Prieto A."/>
            <person name="Armbrust E.V."/>
            <person name="Aves S.J."/>
            <person name="Beiko R.G."/>
            <person name="Coutinho P."/>
            <person name="Dacks J.B."/>
            <person name="Durnford D.G."/>
            <person name="Fast N.M."/>
            <person name="Green B.R."/>
            <person name="Grisdale C.J."/>
            <person name="Hempel F."/>
            <person name="Henrissat B."/>
            <person name="Hoppner M.P."/>
            <person name="Ishida K."/>
            <person name="Kim E."/>
            <person name="Koreny L."/>
            <person name="Kroth P.G."/>
            <person name="Liu Y."/>
            <person name="Malik S.B."/>
            <person name="Maier U.G."/>
            <person name="McRose D."/>
            <person name="Mock T."/>
            <person name="Neilson J.A."/>
            <person name="Onodera N.T."/>
            <person name="Poole A.M."/>
            <person name="Pritham E.J."/>
            <person name="Richards T.A."/>
            <person name="Rocap G."/>
            <person name="Roy S.W."/>
            <person name="Sarai C."/>
            <person name="Schaack S."/>
            <person name="Shirato S."/>
            <person name="Slamovits C.H."/>
            <person name="Spencer D.F."/>
            <person name="Suzuki S."/>
            <person name="Worden A.Z."/>
            <person name="Zauner S."/>
            <person name="Barry K."/>
            <person name="Bell C."/>
            <person name="Bharti A.K."/>
            <person name="Crow J.A."/>
            <person name="Grimwood J."/>
            <person name="Kramer R."/>
            <person name="Lindquist E."/>
            <person name="Lucas S."/>
            <person name="Salamov A."/>
            <person name="McFadden G.I."/>
            <person name="Lane C.E."/>
            <person name="Keeling P.J."/>
            <person name="Gray M.W."/>
            <person name="Grigoriev I.V."/>
            <person name="Archibald J.M."/>
        </authorList>
    </citation>
    <scope>NUCLEOTIDE SEQUENCE</scope>
    <source>
        <strain evidence="5 7">CCMP2712</strain>
    </source>
</reference>
<dbReference type="Gene3D" id="3.40.50.10810">
    <property type="entry name" value="Tandem AAA-ATPase domain"/>
    <property type="match status" value="1"/>
</dbReference>
<feature type="domain" description="Helicase ATP-binding" evidence="3">
    <location>
        <begin position="13"/>
        <end position="184"/>
    </location>
</feature>
<evidence type="ECO:0000256" key="2">
    <source>
        <dbReference type="ARBA" id="ARBA00022801"/>
    </source>
</evidence>
<evidence type="ECO:0000259" key="3">
    <source>
        <dbReference type="PROSITE" id="PS51192"/>
    </source>
</evidence>
<keyword evidence="2" id="KW-0378">Hydrolase</keyword>
<dbReference type="PANTHER" id="PTHR10799">
    <property type="entry name" value="SNF2/RAD54 HELICASE FAMILY"/>
    <property type="match status" value="1"/>
</dbReference>
<evidence type="ECO:0000256" key="1">
    <source>
        <dbReference type="ARBA" id="ARBA00004229"/>
    </source>
</evidence>
<dbReference type="STRING" id="905079.L1JHK3"/>
<dbReference type="GO" id="GO:0016787">
    <property type="term" value="F:hydrolase activity"/>
    <property type="evidence" value="ECO:0007669"/>
    <property type="project" value="UniProtKB-KW"/>
</dbReference>
<evidence type="ECO:0000259" key="4">
    <source>
        <dbReference type="PROSITE" id="PS51194"/>
    </source>
</evidence>
<dbReference type="Proteomes" id="UP000011087">
    <property type="component" value="Unassembled WGS sequence"/>
</dbReference>
<dbReference type="OrthoDB" id="372624at2759"/>
<reference evidence="7" key="2">
    <citation type="submission" date="2012-11" db="EMBL/GenBank/DDBJ databases">
        <authorList>
            <person name="Kuo A."/>
            <person name="Curtis B.A."/>
            <person name="Tanifuji G."/>
            <person name="Burki F."/>
            <person name="Gruber A."/>
            <person name="Irimia M."/>
            <person name="Maruyama S."/>
            <person name="Arias M.C."/>
            <person name="Ball S.G."/>
            <person name="Gile G.H."/>
            <person name="Hirakawa Y."/>
            <person name="Hopkins J.F."/>
            <person name="Rensing S.A."/>
            <person name="Schmutz J."/>
            <person name="Symeonidi A."/>
            <person name="Elias M."/>
            <person name="Eveleigh R.J."/>
            <person name="Herman E.K."/>
            <person name="Klute M.J."/>
            <person name="Nakayama T."/>
            <person name="Obornik M."/>
            <person name="Reyes-Prieto A."/>
            <person name="Armbrust E.V."/>
            <person name="Aves S.J."/>
            <person name="Beiko R.G."/>
            <person name="Coutinho P."/>
            <person name="Dacks J.B."/>
            <person name="Durnford D.G."/>
            <person name="Fast N.M."/>
            <person name="Green B.R."/>
            <person name="Grisdale C."/>
            <person name="Hempe F."/>
            <person name="Henrissat B."/>
            <person name="Hoppner M.P."/>
            <person name="Ishida K.-I."/>
            <person name="Kim E."/>
            <person name="Koreny L."/>
            <person name="Kroth P.G."/>
            <person name="Liu Y."/>
            <person name="Malik S.-B."/>
            <person name="Maier U.G."/>
            <person name="McRose D."/>
            <person name="Mock T."/>
            <person name="Neilson J.A."/>
            <person name="Onodera N.T."/>
            <person name="Poole A.M."/>
            <person name="Pritham E.J."/>
            <person name="Richards T.A."/>
            <person name="Rocap G."/>
            <person name="Roy S.W."/>
            <person name="Sarai C."/>
            <person name="Schaack S."/>
            <person name="Shirato S."/>
            <person name="Slamovits C.H."/>
            <person name="Spencer D.F."/>
            <person name="Suzuki S."/>
            <person name="Worden A.Z."/>
            <person name="Zauner S."/>
            <person name="Barry K."/>
            <person name="Bell C."/>
            <person name="Bharti A.K."/>
            <person name="Crow J.A."/>
            <person name="Grimwood J."/>
            <person name="Kramer R."/>
            <person name="Lindquist E."/>
            <person name="Lucas S."/>
            <person name="Salamov A."/>
            <person name="McFadden G.I."/>
            <person name="Lane C.E."/>
            <person name="Keeling P.J."/>
            <person name="Gray M.W."/>
            <person name="Grigoriev I.V."/>
            <person name="Archibald J.M."/>
        </authorList>
    </citation>
    <scope>NUCLEOTIDE SEQUENCE</scope>
    <source>
        <strain evidence="7">CCMP2712</strain>
    </source>
</reference>
<dbReference type="InterPro" id="IPR001650">
    <property type="entry name" value="Helicase_C-like"/>
</dbReference>
<evidence type="ECO:0000313" key="6">
    <source>
        <dbReference type="EnsemblProtists" id="EKX48003"/>
    </source>
</evidence>
<organism evidence="5">
    <name type="scientific">Guillardia theta (strain CCMP2712)</name>
    <name type="common">Cryptophyte</name>
    <dbReference type="NCBI Taxonomy" id="905079"/>
    <lineage>
        <taxon>Eukaryota</taxon>
        <taxon>Cryptophyceae</taxon>
        <taxon>Pyrenomonadales</taxon>
        <taxon>Geminigeraceae</taxon>
        <taxon>Guillardia</taxon>
    </lineage>
</organism>
<dbReference type="Pfam" id="PF00176">
    <property type="entry name" value="SNF2-rel_dom"/>
    <property type="match status" value="1"/>
</dbReference>
<dbReference type="HOGENOM" id="CLU_000315_17_8_1"/>
<accession>L1JHK3</accession>
<dbReference type="EnsemblProtists" id="EKX48003">
    <property type="protein sequence ID" value="EKX48003"/>
    <property type="gene ID" value="GUITHDRAFT_59278"/>
</dbReference>
<sequence length="478" mass="54454">MRGYQVEGLRWMAEQHDEGAGIILGDEMGLGKTLQVLSFLVFLKAVRQEPGPHLVVAPLSVMNSWVCEAQKWCPSLKVVTFHGSSAGEEEEKRERLRHEVLNKGMFDICITTYEMLVADQHAFVARSVWNYVVLDEAHRMKNENTVLGQVVRKLHCCNRLLITGTPLQNNLHELWSLLNILFPDVLHSSEMFDAGFRINQLYHNSSSQGVVDAALIECAHSLLESLMLRRLKRDVLSQELPPKIEKKIVVPLSEMQRFVYAGILKQDIDKILQLSKGSTDPASPKKLGMHYSSLNSMLMQLRKVCNHPFLLPELDPMVTDQRIVETSSKLQVLDKILTKLQQEGRKALIYSQFTSMLDLIGDYMRFRNYKFLRLDGSTPAARRRYEIACFENPRSRFFVYLISTRAGGLGITLIAADTVIIFDSDWNPSADLQAMDRVHRIGQKKTVHCYRLVTQGTVEERIVLAAEQKALMNALVMR</sequence>
<dbReference type="SUPFAM" id="SSF52540">
    <property type="entry name" value="P-loop containing nucleoside triphosphate hydrolases"/>
    <property type="match status" value="2"/>
</dbReference>
<feature type="domain" description="Helicase C-terminal" evidence="4">
    <location>
        <begin position="332"/>
        <end position="478"/>
    </location>
</feature>
<dbReference type="SMART" id="SM00490">
    <property type="entry name" value="HELICc"/>
    <property type="match status" value="1"/>
</dbReference>
<proteinExistence type="predicted"/>
<evidence type="ECO:0000313" key="7">
    <source>
        <dbReference type="Proteomes" id="UP000011087"/>
    </source>
</evidence>
<evidence type="ECO:0000313" key="5">
    <source>
        <dbReference type="EMBL" id="EKX48003.1"/>
    </source>
</evidence>
<dbReference type="InterPro" id="IPR049730">
    <property type="entry name" value="SNF2/RAD54-like_C"/>
</dbReference>
<dbReference type="AlphaFoldDB" id="L1JHK3"/>
<name>L1JHK3_GUITC</name>
<dbReference type="KEGG" id="gtt:GUITHDRAFT_59278"/>
<dbReference type="InterPro" id="IPR014001">
    <property type="entry name" value="Helicase_ATP-bd"/>
</dbReference>
<dbReference type="PROSITE" id="PS51194">
    <property type="entry name" value="HELICASE_CTER"/>
    <property type="match status" value="1"/>
</dbReference>
<dbReference type="CDD" id="cd18793">
    <property type="entry name" value="SF2_C_SNF"/>
    <property type="match status" value="1"/>
</dbReference>
<dbReference type="Gene3D" id="3.40.50.300">
    <property type="entry name" value="P-loop containing nucleotide triphosphate hydrolases"/>
    <property type="match status" value="1"/>
</dbReference>
<dbReference type="eggNOG" id="KOG0385">
    <property type="taxonomic scope" value="Eukaryota"/>
</dbReference>
<protein>
    <submittedName>
        <fullName evidence="5 6">Uncharacterized protein</fullName>
    </submittedName>
</protein>
<dbReference type="GeneID" id="17304845"/>
<feature type="non-terminal residue" evidence="5">
    <location>
        <position position="1"/>
    </location>
</feature>
<dbReference type="InterPro" id="IPR027417">
    <property type="entry name" value="P-loop_NTPase"/>
</dbReference>
<dbReference type="InterPro" id="IPR038718">
    <property type="entry name" value="SNF2-like_sf"/>
</dbReference>
<dbReference type="EMBL" id="JH992987">
    <property type="protein sequence ID" value="EKX48003.1"/>
    <property type="molecule type" value="Genomic_DNA"/>
</dbReference>
<reference evidence="6" key="3">
    <citation type="submission" date="2015-06" db="UniProtKB">
        <authorList>
            <consortium name="EnsemblProtists"/>
        </authorList>
    </citation>
    <scope>IDENTIFICATION</scope>
</reference>
<dbReference type="PaxDb" id="55529-EKX48003"/>
<gene>
    <name evidence="5" type="ORF">GUITHDRAFT_59278</name>
</gene>
<dbReference type="SMART" id="SM00487">
    <property type="entry name" value="DEXDc"/>
    <property type="match status" value="1"/>
</dbReference>
<dbReference type="PROSITE" id="PS51192">
    <property type="entry name" value="HELICASE_ATP_BIND_1"/>
    <property type="match status" value="1"/>
</dbReference>
<dbReference type="InterPro" id="IPR000330">
    <property type="entry name" value="SNF2_N"/>
</dbReference>
<dbReference type="RefSeq" id="XP_005834983.1">
    <property type="nucleotide sequence ID" value="XM_005834926.1"/>
</dbReference>